<protein>
    <submittedName>
        <fullName evidence="1">Uncharacterized protein</fullName>
    </submittedName>
</protein>
<sequence>MRVNRARDESTKSDLRWRRCSLSDAIRATPYPASAAPVPDGRSRTIAVVERDTISDFVPIPVLEPFWTLAVNGGDFANLIHNPSGSERDIGCGRLVKRGQARDPGDIQFHIETYSALVGSPAHEKPKIRTVERIYQIIGLHTKKFIDCIDSGRGQTTMRGSWTYLSEVFKTHHSNNEWDCANWKYTSRQS</sequence>
<reference evidence="1" key="1">
    <citation type="submission" date="2022-03" db="EMBL/GenBank/DDBJ databases">
        <authorList>
            <person name="Martin H S."/>
        </authorList>
    </citation>
    <scope>NUCLEOTIDE SEQUENCE</scope>
</reference>
<proteinExistence type="predicted"/>
<keyword evidence="2" id="KW-1185">Reference proteome</keyword>
<evidence type="ECO:0000313" key="1">
    <source>
        <dbReference type="EMBL" id="CAH2036031.1"/>
    </source>
</evidence>
<organism evidence="1 2">
    <name type="scientific">Iphiclides podalirius</name>
    <name type="common">scarce swallowtail</name>
    <dbReference type="NCBI Taxonomy" id="110791"/>
    <lineage>
        <taxon>Eukaryota</taxon>
        <taxon>Metazoa</taxon>
        <taxon>Ecdysozoa</taxon>
        <taxon>Arthropoda</taxon>
        <taxon>Hexapoda</taxon>
        <taxon>Insecta</taxon>
        <taxon>Pterygota</taxon>
        <taxon>Neoptera</taxon>
        <taxon>Endopterygota</taxon>
        <taxon>Lepidoptera</taxon>
        <taxon>Glossata</taxon>
        <taxon>Ditrysia</taxon>
        <taxon>Papilionoidea</taxon>
        <taxon>Papilionidae</taxon>
        <taxon>Papilioninae</taxon>
        <taxon>Iphiclides</taxon>
    </lineage>
</organism>
<gene>
    <name evidence="1" type="ORF">IPOD504_LOCUS814</name>
</gene>
<accession>A0ABN8HLP8</accession>
<dbReference type="Proteomes" id="UP000837857">
    <property type="component" value="Chromosome 1"/>
</dbReference>
<name>A0ABN8HLP8_9NEOP</name>
<dbReference type="EMBL" id="OW152813">
    <property type="protein sequence ID" value="CAH2036031.1"/>
    <property type="molecule type" value="Genomic_DNA"/>
</dbReference>
<evidence type="ECO:0000313" key="2">
    <source>
        <dbReference type="Proteomes" id="UP000837857"/>
    </source>
</evidence>
<feature type="non-terminal residue" evidence="1">
    <location>
        <position position="1"/>
    </location>
</feature>